<dbReference type="PANTHER" id="PTHR43649:SF14">
    <property type="entry name" value="BLR3389 PROTEIN"/>
    <property type="match status" value="1"/>
</dbReference>
<proteinExistence type="predicted"/>
<dbReference type="Gene3D" id="3.40.190.10">
    <property type="entry name" value="Periplasmic binding protein-like II"/>
    <property type="match status" value="2"/>
</dbReference>
<dbReference type="PROSITE" id="PS51257">
    <property type="entry name" value="PROKAR_LIPOPROTEIN"/>
    <property type="match status" value="1"/>
</dbReference>
<reference evidence="2 3" key="1">
    <citation type="submission" date="2020-04" db="EMBL/GenBank/DDBJ databases">
        <title>Knoellia sp. isolate from air conditioner.</title>
        <authorList>
            <person name="Chea S."/>
            <person name="Kim D.-U."/>
        </authorList>
    </citation>
    <scope>NUCLEOTIDE SEQUENCE [LARGE SCALE GENOMIC DNA]</scope>
    <source>
        <strain evidence="2 3">DB2414S</strain>
    </source>
</reference>
<evidence type="ECO:0000313" key="2">
    <source>
        <dbReference type="EMBL" id="NNM45381.1"/>
    </source>
</evidence>
<evidence type="ECO:0000256" key="1">
    <source>
        <dbReference type="SAM" id="SignalP"/>
    </source>
</evidence>
<gene>
    <name evidence="2" type="ORF">HJG52_05090</name>
</gene>
<feature type="signal peptide" evidence="1">
    <location>
        <begin position="1"/>
        <end position="21"/>
    </location>
</feature>
<organism evidence="2 3">
    <name type="scientific">Knoellia koreensis</name>
    <dbReference type="NCBI Taxonomy" id="2730921"/>
    <lineage>
        <taxon>Bacteria</taxon>
        <taxon>Bacillati</taxon>
        <taxon>Actinomycetota</taxon>
        <taxon>Actinomycetes</taxon>
        <taxon>Micrococcales</taxon>
        <taxon>Intrasporangiaceae</taxon>
        <taxon>Knoellia</taxon>
    </lineage>
</organism>
<dbReference type="Proteomes" id="UP000588586">
    <property type="component" value="Unassembled WGS sequence"/>
</dbReference>
<dbReference type="PROSITE" id="PS51318">
    <property type="entry name" value="TAT"/>
    <property type="match status" value="1"/>
</dbReference>
<sequence>MAGLTRRAVIAASVAAALSLAACGGGKQPSGPGGAASASKTGFSAWALTGGAETTMKNSFATWTKENSSAPASVEFIANDAYKEKIRTAVGSGNAPTLIWSWAGGSLQDYVKNKNVVDLTDSTKELQSRLVPSILNTGKVDGKVYAVPNNNAQPVLMYYNMDVLKKAGITTPPKTYAELLDAVSKLKAAGVKTPISLAGQSLWPELMWIEYLLDRQAGTEVFDRILKGDKTAWSDPGMLEAMKKVQELVKAGAFGDKFGSVVADSNADAALLYTGKSAMLLQGAWVYGTFLTDAPDFVKSGKLGWGPFPAIEGGKGDPSNVYGNPANFWSVSAAASPEQQKAAIDYLNKAMFNESYVSDLVKDGMVPVTNDAAPKFKGSDQEKFLTYAYDMTANAKNFQLSWDQSLSAAQSQALLNNLGQLFLGRQTPEGYAKAMQALQ</sequence>
<protein>
    <submittedName>
        <fullName evidence="2">Extracellular solute-binding protein</fullName>
    </submittedName>
</protein>
<accession>A0A849HGJ4</accession>
<dbReference type="InterPro" id="IPR006059">
    <property type="entry name" value="SBP"/>
</dbReference>
<keyword evidence="1" id="KW-0732">Signal</keyword>
<dbReference type="InterPro" id="IPR006311">
    <property type="entry name" value="TAT_signal"/>
</dbReference>
<dbReference type="SUPFAM" id="SSF53850">
    <property type="entry name" value="Periplasmic binding protein-like II"/>
    <property type="match status" value="1"/>
</dbReference>
<dbReference type="PANTHER" id="PTHR43649">
    <property type="entry name" value="ARABINOSE-BINDING PROTEIN-RELATED"/>
    <property type="match status" value="1"/>
</dbReference>
<evidence type="ECO:0000313" key="3">
    <source>
        <dbReference type="Proteomes" id="UP000588586"/>
    </source>
</evidence>
<name>A0A849HGJ4_9MICO</name>
<dbReference type="RefSeq" id="WP_171242411.1">
    <property type="nucleotide sequence ID" value="NZ_JABEPQ010000001.1"/>
</dbReference>
<comment type="caution">
    <text evidence="2">The sequence shown here is derived from an EMBL/GenBank/DDBJ whole genome shotgun (WGS) entry which is preliminary data.</text>
</comment>
<dbReference type="InterPro" id="IPR050490">
    <property type="entry name" value="Bact_solute-bd_prot1"/>
</dbReference>
<feature type="chain" id="PRO_5038713540" evidence="1">
    <location>
        <begin position="22"/>
        <end position="439"/>
    </location>
</feature>
<dbReference type="EMBL" id="JABEPQ010000001">
    <property type="protein sequence ID" value="NNM45381.1"/>
    <property type="molecule type" value="Genomic_DNA"/>
</dbReference>
<keyword evidence="3" id="KW-1185">Reference proteome</keyword>
<dbReference type="AlphaFoldDB" id="A0A849HGJ4"/>
<dbReference type="Pfam" id="PF01547">
    <property type="entry name" value="SBP_bac_1"/>
    <property type="match status" value="1"/>
</dbReference>